<proteinExistence type="predicted"/>
<dbReference type="PANTHER" id="PTHR39962">
    <property type="entry name" value="BLL4848 PROTEIN"/>
    <property type="match status" value="1"/>
</dbReference>
<accession>A0A1R0F7R8</accession>
<dbReference type="EMBL" id="LXYT01000003">
    <property type="protein sequence ID" value="OLY43001.1"/>
    <property type="molecule type" value="Genomic_DNA"/>
</dbReference>
<dbReference type="Pfam" id="PF17930">
    <property type="entry name" value="LpxI_N"/>
    <property type="match status" value="1"/>
</dbReference>
<feature type="domain" description="LpxI C-terminal" evidence="1">
    <location>
        <begin position="151"/>
        <end position="281"/>
    </location>
</feature>
<dbReference type="InterPro" id="IPR010415">
    <property type="entry name" value="LpxI_C"/>
</dbReference>
<dbReference type="Proteomes" id="UP000187344">
    <property type="component" value="Unassembled WGS sequence"/>
</dbReference>
<dbReference type="RefSeq" id="WP_075870824.1">
    <property type="nucleotide sequence ID" value="NZ_CALYQA010000003.1"/>
</dbReference>
<comment type="caution">
    <text evidence="3">The sequence shown here is derived from an EMBL/GenBank/DDBJ whole genome shotgun (WGS) entry which is preliminary data.</text>
</comment>
<dbReference type="PANTHER" id="PTHR39962:SF1">
    <property type="entry name" value="LPXI FAMILY PROTEIN"/>
    <property type="match status" value="1"/>
</dbReference>
<dbReference type="Pfam" id="PF06230">
    <property type="entry name" value="LpxI_C"/>
    <property type="match status" value="1"/>
</dbReference>
<dbReference type="InterPro" id="IPR041255">
    <property type="entry name" value="LpxI_N"/>
</dbReference>
<feature type="domain" description="LpxI N-terminal" evidence="2">
    <location>
        <begin position="14"/>
        <end position="143"/>
    </location>
</feature>
<reference evidence="3 4" key="1">
    <citation type="submission" date="2016-12" db="EMBL/GenBank/DDBJ databases">
        <title>Comparative genomics of Bartonella apis.</title>
        <authorList>
            <person name="Engel P."/>
        </authorList>
    </citation>
    <scope>NUCLEOTIDE SEQUENCE [LARGE SCALE GENOMIC DNA]</scope>
    <source>
        <strain evidence="3 4">PEB0149</strain>
    </source>
</reference>
<organism evidence="3 4">
    <name type="scientific">Bartonella apis</name>
    <dbReference type="NCBI Taxonomy" id="1686310"/>
    <lineage>
        <taxon>Bacteria</taxon>
        <taxon>Pseudomonadati</taxon>
        <taxon>Pseudomonadota</taxon>
        <taxon>Alphaproteobacteria</taxon>
        <taxon>Hyphomicrobiales</taxon>
        <taxon>Bartonellaceae</taxon>
        <taxon>Bartonella</taxon>
    </lineage>
</organism>
<sequence length="290" mass="31547">MGKGDIKRSLSGRTAIIAGSGILPLAVAKAIEETREKPFLVPLKGEADPRLYAYDHCEISVVQLAKLIKALKKANITNVILAGGVKSRPNLADLRPDWTTLSALPKLFRALGQGDDALLKAFISVVEKYGFHVVGAHEVVPQLLAPKGFNLTKKRADEKNWRDIMLAAEAAAILGKLDIGQGAVAVKGRVVAVEGAEGTDNMLRRITEMRNEKRIPLKGGVLVKRAKEQQDERADLPTIGPETIIHAKQCHLDGVAVEAERTFIVSLKETVEQADKCSIFIETFGKNDYV</sequence>
<evidence type="ECO:0000313" key="4">
    <source>
        <dbReference type="Proteomes" id="UP000187344"/>
    </source>
</evidence>
<dbReference type="Gene3D" id="3.40.50.20">
    <property type="match status" value="1"/>
</dbReference>
<keyword evidence="4" id="KW-1185">Reference proteome</keyword>
<gene>
    <name evidence="3" type="ORF">PEB0149_004190</name>
</gene>
<dbReference type="InterPro" id="IPR043167">
    <property type="entry name" value="LpxI_C_sf"/>
</dbReference>
<dbReference type="InterPro" id="IPR053174">
    <property type="entry name" value="LpxI"/>
</dbReference>
<evidence type="ECO:0000259" key="2">
    <source>
        <dbReference type="Pfam" id="PF17930"/>
    </source>
</evidence>
<protein>
    <submittedName>
        <fullName evidence="3">Uncharacterized protein</fullName>
    </submittedName>
</protein>
<name>A0A1R0F7R8_9HYPH</name>
<evidence type="ECO:0000259" key="1">
    <source>
        <dbReference type="Pfam" id="PF06230"/>
    </source>
</evidence>
<dbReference type="OrthoDB" id="9789836at2"/>
<dbReference type="AlphaFoldDB" id="A0A1R0F7R8"/>
<evidence type="ECO:0000313" key="3">
    <source>
        <dbReference type="EMBL" id="OLY43001.1"/>
    </source>
</evidence>
<dbReference type="Gene3D" id="3.40.140.80">
    <property type="match status" value="1"/>
</dbReference>